<feature type="domain" description="XdhC- CoxI" evidence="1">
    <location>
        <begin position="14"/>
        <end position="81"/>
    </location>
</feature>
<dbReference type="InterPro" id="IPR052698">
    <property type="entry name" value="MoCofactor_Util/Proc"/>
</dbReference>
<proteinExistence type="predicted"/>
<protein>
    <recommendedName>
        <fullName evidence="5">XdhC/CoxI family protein</fullName>
    </recommendedName>
</protein>
<comment type="caution">
    <text evidence="3">The sequence shown here is derived from an EMBL/GenBank/DDBJ whole genome shotgun (WGS) entry which is preliminary data.</text>
</comment>
<dbReference type="Pfam" id="PF02625">
    <property type="entry name" value="XdhC_CoxI"/>
    <property type="match status" value="1"/>
</dbReference>
<accession>A0A2S6MXB6</accession>
<dbReference type="PANTHER" id="PTHR30388:SF4">
    <property type="entry name" value="MOLYBDENUM COFACTOR INSERTION CHAPERONE PAOD"/>
    <property type="match status" value="1"/>
</dbReference>
<dbReference type="InterPro" id="IPR027051">
    <property type="entry name" value="XdhC_Rossmann_dom"/>
</dbReference>
<dbReference type="Gene3D" id="3.40.50.720">
    <property type="entry name" value="NAD(P)-binding Rossmann-like Domain"/>
    <property type="match status" value="1"/>
</dbReference>
<evidence type="ECO:0008006" key="5">
    <source>
        <dbReference type="Google" id="ProtNLM"/>
    </source>
</evidence>
<dbReference type="Pfam" id="PF13478">
    <property type="entry name" value="XdhC_C"/>
    <property type="match status" value="1"/>
</dbReference>
<reference evidence="3 4" key="1">
    <citation type="journal article" date="2018" name="Arch. Microbiol.">
        <title>New insights into the metabolic potential of the phototrophic purple bacterium Rhodopila globiformis DSM 161(T) from its draft genome sequence and evidence for a vanadium-dependent nitrogenase.</title>
        <authorList>
            <person name="Imhoff J.F."/>
            <person name="Rahn T."/>
            <person name="Kunzel S."/>
            <person name="Neulinger S.C."/>
        </authorList>
    </citation>
    <scope>NUCLEOTIDE SEQUENCE [LARGE SCALE GENOMIC DNA]</scope>
    <source>
        <strain evidence="3 4">DSM 16996</strain>
    </source>
</reference>
<evidence type="ECO:0000313" key="3">
    <source>
        <dbReference type="EMBL" id="PPQ27001.1"/>
    </source>
</evidence>
<sequence length="337" mass="35902">MSDITEILAAAFDWLANGRRVALATVIQTWGSSPRPVGARLLIDEHGDFLGSVSGGCVEGAVIEEAFDVIATGRPKVLDFGVSDEKAWTVGLSCGGKISVLVEPLLDGDLLRQALADQRGGREVFLATRLSDGARWRPDIDADAASVLREATQRKRSRRIETDAGEFFFEFWRPDLRLVLVGAVHIAQALAPIAAACGYCATIIDPRSAFATPERFPGLAVEPVWPDDFLPAFGLDAGCAIVALTHDPKIDDRALAAALRSDAFYIGALGSKKTGLAREARLRKQGFSDADLARIHGPVGLDIGAVGPAEIAVSIMAEITACRHRATAEIKDVAHAL</sequence>
<dbReference type="PANTHER" id="PTHR30388">
    <property type="entry name" value="ALDEHYDE OXIDOREDUCTASE MOLYBDENUM COFACTOR ASSEMBLY PROTEIN"/>
    <property type="match status" value="1"/>
</dbReference>
<evidence type="ECO:0000313" key="4">
    <source>
        <dbReference type="Proteomes" id="UP000239089"/>
    </source>
</evidence>
<keyword evidence="4" id="KW-1185">Reference proteome</keyword>
<dbReference type="Proteomes" id="UP000239089">
    <property type="component" value="Unassembled WGS sequence"/>
</dbReference>
<feature type="domain" description="XdhC Rossmann" evidence="2">
    <location>
        <begin position="178"/>
        <end position="319"/>
    </location>
</feature>
<organism evidence="3 4">
    <name type="scientific">Rhodoblastus sphagnicola</name>
    <dbReference type="NCBI Taxonomy" id="333368"/>
    <lineage>
        <taxon>Bacteria</taxon>
        <taxon>Pseudomonadati</taxon>
        <taxon>Pseudomonadota</taxon>
        <taxon>Alphaproteobacteria</taxon>
        <taxon>Hyphomicrobiales</taxon>
        <taxon>Rhodoblastaceae</taxon>
        <taxon>Rhodoblastus</taxon>
    </lineage>
</organism>
<dbReference type="OrthoDB" id="9815497at2"/>
<gene>
    <name evidence="3" type="ORF">CCR94_21080</name>
</gene>
<evidence type="ECO:0000259" key="2">
    <source>
        <dbReference type="Pfam" id="PF13478"/>
    </source>
</evidence>
<evidence type="ECO:0000259" key="1">
    <source>
        <dbReference type="Pfam" id="PF02625"/>
    </source>
</evidence>
<dbReference type="RefSeq" id="WP_104509998.1">
    <property type="nucleotide sequence ID" value="NZ_JACIGC010000012.1"/>
</dbReference>
<dbReference type="InterPro" id="IPR003777">
    <property type="entry name" value="XdhC_CoxI"/>
</dbReference>
<dbReference type="EMBL" id="NHSJ01000129">
    <property type="protein sequence ID" value="PPQ27001.1"/>
    <property type="molecule type" value="Genomic_DNA"/>
</dbReference>
<name>A0A2S6MXB6_9HYPH</name>
<dbReference type="AlphaFoldDB" id="A0A2S6MXB6"/>